<evidence type="ECO:0000313" key="3">
    <source>
        <dbReference type="EMBL" id="OXB16594.1"/>
    </source>
</evidence>
<feature type="signal peptide" evidence="1">
    <location>
        <begin position="1"/>
        <end position="20"/>
    </location>
</feature>
<keyword evidence="1" id="KW-0732">Signal</keyword>
<sequence length="330" mass="36581">MKKKLCSFIVLLCSFSYSQTFDGNLGTKSLNWSQTQKDFNSAPRAGVEPMSIRLWDNYEGAGAPSSWGSLLEINGRGGHLDSQLYFDNTWNGGRILYRSAFFQQNTWESWRYLLDSKSDVESSGNLKIGGSGTSYVLGKLGIGTDQPNSLTLLDVNGKVMVRSNLYVNDIMGGNGGDIKIGPNTGGAASTIFMIGGADATEVMRIDYSKNVGIGTKNPDSKLTVAGDIHAREVKVTVNAGRFPDYVFANDYKLKSLREVEKYIKLNNHLPEIPSAQEIEKNGLMLAEMNLSLLKKIEELTLHAIEQQKNVDYLIKIVEEQNYRLNVLEKK</sequence>
<organism evidence="2 4">
    <name type="scientific">Flavobacterium tructae</name>
    <dbReference type="NCBI Taxonomy" id="1114873"/>
    <lineage>
        <taxon>Bacteria</taxon>
        <taxon>Pseudomonadati</taxon>
        <taxon>Bacteroidota</taxon>
        <taxon>Flavobacteriia</taxon>
        <taxon>Flavobacteriales</taxon>
        <taxon>Flavobacteriaceae</taxon>
        <taxon>Flavobacterium</taxon>
    </lineage>
</organism>
<evidence type="ECO:0000313" key="5">
    <source>
        <dbReference type="Proteomes" id="UP000198319"/>
    </source>
</evidence>
<feature type="chain" id="PRO_5010280172" evidence="1">
    <location>
        <begin position="21"/>
        <end position="330"/>
    </location>
</feature>
<evidence type="ECO:0000313" key="4">
    <source>
        <dbReference type="Proteomes" id="UP000180252"/>
    </source>
</evidence>
<accession>A0A1S1J653</accession>
<proteinExistence type="predicted"/>
<dbReference type="OrthoDB" id="758388at2"/>
<comment type="caution">
    <text evidence="2">The sequence shown here is derived from an EMBL/GenBank/DDBJ whole genome shotgun (WGS) entry which is preliminary data.</text>
</comment>
<dbReference type="Proteomes" id="UP000180252">
    <property type="component" value="Unassembled WGS sequence"/>
</dbReference>
<evidence type="ECO:0000313" key="2">
    <source>
        <dbReference type="EMBL" id="OHT45054.1"/>
    </source>
</evidence>
<dbReference type="EMBL" id="MIKE01000023">
    <property type="protein sequence ID" value="OHT45054.1"/>
    <property type="molecule type" value="Genomic_DNA"/>
</dbReference>
<dbReference type="AlphaFoldDB" id="A0A1S1J653"/>
<dbReference type="STRING" id="1278819.BHE19_10120"/>
<dbReference type="RefSeq" id="WP_070907379.1">
    <property type="nucleotide sequence ID" value="NZ_MIKE01000023.1"/>
</dbReference>
<reference evidence="4" key="2">
    <citation type="submission" date="2016-09" db="EMBL/GenBank/DDBJ databases">
        <authorList>
            <person name="Chen S."/>
            <person name="Walker E."/>
        </authorList>
    </citation>
    <scope>NUCLEOTIDE SEQUENCE [LARGE SCALE GENOMIC DNA]</scope>
    <source>
        <strain evidence="4">MSU</strain>
    </source>
</reference>
<reference evidence="2" key="1">
    <citation type="submission" date="2016-09" db="EMBL/GenBank/DDBJ databases">
        <authorList>
            <person name="Capua I."/>
            <person name="De Benedictis P."/>
            <person name="Joannis T."/>
            <person name="Lombin L.H."/>
            <person name="Cattoli G."/>
        </authorList>
    </citation>
    <scope>NUCLEOTIDE SEQUENCE [LARGE SCALE GENOMIC DNA]</scope>
    <source>
        <strain evidence="2">MSU</strain>
    </source>
</reference>
<protein>
    <submittedName>
        <fullName evidence="2">Uncharacterized protein</fullName>
    </submittedName>
</protein>
<dbReference type="EMBL" id="MUHG01000028">
    <property type="protein sequence ID" value="OXB16594.1"/>
    <property type="molecule type" value="Genomic_DNA"/>
</dbReference>
<name>A0A1S1J653_9FLAO</name>
<evidence type="ECO:0000256" key="1">
    <source>
        <dbReference type="SAM" id="SignalP"/>
    </source>
</evidence>
<gene>
    <name evidence="3" type="ORF">B0A71_19175</name>
    <name evidence="2" type="ORF">BHE19_10120</name>
</gene>
<dbReference type="Proteomes" id="UP000198319">
    <property type="component" value="Unassembled WGS sequence"/>
</dbReference>
<keyword evidence="5" id="KW-1185">Reference proteome</keyword>
<reference evidence="3 5" key="3">
    <citation type="submission" date="2016-11" db="EMBL/GenBank/DDBJ databases">
        <title>Whole genomes of Flavobacteriaceae.</title>
        <authorList>
            <person name="Stine C."/>
            <person name="Li C."/>
            <person name="Tadesse D."/>
        </authorList>
    </citation>
    <scope>NUCLEOTIDE SEQUENCE [LARGE SCALE GENOMIC DNA]</scope>
    <source>
        <strain evidence="3 5">ATCC BAA-2541</strain>
    </source>
</reference>